<gene>
    <name evidence="3" type="ORF">CUJ86_01875</name>
</gene>
<organism evidence="3 4">
    <name type="scientific">Methanofollis fontis</name>
    <dbReference type="NCBI Taxonomy" id="2052832"/>
    <lineage>
        <taxon>Archaea</taxon>
        <taxon>Methanobacteriati</taxon>
        <taxon>Methanobacteriota</taxon>
        <taxon>Stenosarchaea group</taxon>
        <taxon>Methanomicrobia</taxon>
        <taxon>Methanomicrobiales</taxon>
        <taxon>Methanomicrobiaceae</taxon>
        <taxon>Methanofollis</taxon>
    </lineage>
</organism>
<evidence type="ECO:0000313" key="3">
    <source>
        <dbReference type="EMBL" id="TAJ45501.1"/>
    </source>
</evidence>
<proteinExistence type="predicted"/>
<dbReference type="SUPFAM" id="SSF56300">
    <property type="entry name" value="Metallo-dependent phosphatases"/>
    <property type="match status" value="1"/>
</dbReference>
<dbReference type="InterPro" id="IPR007899">
    <property type="entry name" value="CHAD_dom"/>
</dbReference>
<accession>A0A483CVG9</accession>
<dbReference type="Proteomes" id="UP000292580">
    <property type="component" value="Unassembled WGS sequence"/>
</dbReference>
<feature type="compositionally biased region" description="Pro residues" evidence="1">
    <location>
        <begin position="156"/>
        <end position="166"/>
    </location>
</feature>
<dbReference type="Gene3D" id="3.60.21.10">
    <property type="match status" value="1"/>
</dbReference>
<dbReference type="OrthoDB" id="9937at2157"/>
<sequence>MAARTPETADAGYCLFGAGILKKQAENMAVEIEGVRAAEDIEYIHRMRVASRRLRAAMPLFSECFGAPVYKRWRRQIKGVTRSLGEARDADVQIDFLRSYIADLPGDPAPPAARPLFSIEGGTPEPAPAPEQLRPRGRIARLFDRVLGRPASPASPEAPLPVPADPAPGTAPLRPGLECLLLRLAQHRQAIQPDVAAAMDALEGSGVAAEIADVCREVEVRGRMAATDVHSRYAFEQGYIHISLRQDELFSHEGCVSDPDAILEHHAMRIAAKRLRYTMEIFGPLYPDGLKDAIKSVKRMQDYLGDIHDCDVWADYVLRFLEEERERCVAYFGHDGMMRLVEPGVLHLREERMKRRRELFDEFSAYWQELRGSGYREGLDEALDAALRQAATEALPVPEGGGGVTIALIGDVHANLPALQAVLEDARSRGAVAVLDAGDAVGYGPFPEASVGALRQNAVRSVAGNYDLQVLAGKGKKKRLPKDRQKRVAMQWAYDNISKESRLYLGSLPAQRRFSVGERRILLCHGSPESPDEYLDAETPVFRLQEIAALADADIVVSGHAHRPSVREVGGVWFVNTGSVGRQDDGDPRACYALLQTDPFSICHLRIPYNVDRTVAAVFEAGLPTGFARMFREGRSLDSVRLGGEGTAEPAPEGLSVTCSVGDHSGGD</sequence>
<dbReference type="Pfam" id="PF12850">
    <property type="entry name" value="Metallophos_2"/>
    <property type="match status" value="1"/>
</dbReference>
<dbReference type="SMART" id="SM00880">
    <property type="entry name" value="CHAD"/>
    <property type="match status" value="1"/>
</dbReference>
<feature type="domain" description="CHAD" evidence="2">
    <location>
        <begin position="10"/>
        <end position="372"/>
    </location>
</feature>
<evidence type="ECO:0000259" key="2">
    <source>
        <dbReference type="PROSITE" id="PS51708"/>
    </source>
</evidence>
<dbReference type="AlphaFoldDB" id="A0A483CVG9"/>
<dbReference type="Gene3D" id="1.40.20.10">
    <property type="entry name" value="CHAD domain"/>
    <property type="match status" value="2"/>
</dbReference>
<protein>
    <recommendedName>
        <fullName evidence="2">CHAD domain-containing protein</fullName>
    </recommendedName>
</protein>
<dbReference type="InterPro" id="IPR024654">
    <property type="entry name" value="Calcineurin-like_PHP_lpxH"/>
</dbReference>
<dbReference type="EMBL" id="PGCL01000001">
    <property type="protein sequence ID" value="TAJ45501.1"/>
    <property type="molecule type" value="Genomic_DNA"/>
</dbReference>
<comment type="caution">
    <text evidence="3">The sequence shown here is derived from an EMBL/GenBank/DDBJ whole genome shotgun (WGS) entry which is preliminary data.</text>
</comment>
<reference evidence="3 4" key="1">
    <citation type="submission" date="2017-11" db="EMBL/GenBank/DDBJ databases">
        <title>Isolation and Characterization of Methanofollis Species from Methane Seep Offshore SW Taiwan.</title>
        <authorList>
            <person name="Teng N.-H."/>
            <person name="Lai M.-C."/>
            <person name="Chen S.-C."/>
        </authorList>
    </citation>
    <scope>NUCLEOTIDE SEQUENCE [LARGE SCALE GENOMIC DNA]</scope>
    <source>
        <strain evidence="3 4">FWC-SCC2</strain>
    </source>
</reference>
<dbReference type="RefSeq" id="WP_130645861.1">
    <property type="nucleotide sequence ID" value="NZ_PGCL01000001.1"/>
</dbReference>
<evidence type="ECO:0000313" key="4">
    <source>
        <dbReference type="Proteomes" id="UP000292580"/>
    </source>
</evidence>
<name>A0A483CVG9_9EURY</name>
<dbReference type="PANTHER" id="PTHR39339:SF1">
    <property type="entry name" value="CHAD DOMAIN-CONTAINING PROTEIN"/>
    <property type="match status" value="1"/>
</dbReference>
<dbReference type="PANTHER" id="PTHR39339">
    <property type="entry name" value="SLR1444 PROTEIN"/>
    <property type="match status" value="1"/>
</dbReference>
<dbReference type="PROSITE" id="PS51708">
    <property type="entry name" value="CHAD"/>
    <property type="match status" value="1"/>
</dbReference>
<feature type="region of interest" description="Disordered" evidence="1">
    <location>
        <begin position="150"/>
        <end position="169"/>
    </location>
</feature>
<dbReference type="InterPro" id="IPR038186">
    <property type="entry name" value="CHAD_dom_sf"/>
</dbReference>
<dbReference type="Pfam" id="PF05235">
    <property type="entry name" value="CHAD"/>
    <property type="match status" value="1"/>
</dbReference>
<dbReference type="InterPro" id="IPR029052">
    <property type="entry name" value="Metallo-depent_PP-like"/>
</dbReference>
<evidence type="ECO:0000256" key="1">
    <source>
        <dbReference type="SAM" id="MobiDB-lite"/>
    </source>
</evidence>
<keyword evidence="4" id="KW-1185">Reference proteome</keyword>